<keyword evidence="5 7" id="KW-0067">ATP-binding</keyword>
<evidence type="ECO:0000313" key="9">
    <source>
        <dbReference type="EMBL" id="MBO3664263.1"/>
    </source>
</evidence>
<reference evidence="9" key="1">
    <citation type="submission" date="2021-03" db="EMBL/GenBank/DDBJ databases">
        <title>Microbacterium sp. nov., a novel actinobacterium isolated from cow dung.</title>
        <authorList>
            <person name="Zhang L."/>
        </authorList>
    </citation>
    <scope>NUCLEOTIDE SEQUENCE</scope>
    <source>
        <strain evidence="9">NEAU-LLB</strain>
    </source>
</reference>
<dbReference type="PANTHER" id="PTHR21087:SF16">
    <property type="entry name" value="SHIKIMATE KINASE 1, CHLOROPLASTIC"/>
    <property type="match status" value="1"/>
</dbReference>
<comment type="similarity">
    <text evidence="7">Belongs to the shikimate kinase family.</text>
</comment>
<evidence type="ECO:0000256" key="7">
    <source>
        <dbReference type="HAMAP-Rule" id="MF_00109"/>
    </source>
</evidence>
<keyword evidence="3 7" id="KW-0547">Nucleotide-binding</keyword>
<dbReference type="CDD" id="cd00464">
    <property type="entry name" value="SK"/>
    <property type="match status" value="1"/>
</dbReference>
<gene>
    <name evidence="7" type="primary">aroK</name>
    <name evidence="9" type="ORF">J5V96_12175</name>
</gene>
<evidence type="ECO:0000256" key="6">
    <source>
        <dbReference type="ARBA" id="ARBA00023141"/>
    </source>
</evidence>
<organism evidence="9 10">
    <name type="scientific">Microbacterium stercoris</name>
    <dbReference type="NCBI Taxonomy" id="2820289"/>
    <lineage>
        <taxon>Bacteria</taxon>
        <taxon>Bacillati</taxon>
        <taxon>Actinomycetota</taxon>
        <taxon>Actinomycetes</taxon>
        <taxon>Micrococcales</taxon>
        <taxon>Microbacteriaceae</taxon>
        <taxon>Microbacterium</taxon>
    </lineage>
</organism>
<dbReference type="InterPro" id="IPR027417">
    <property type="entry name" value="P-loop_NTPase"/>
</dbReference>
<keyword evidence="7" id="KW-0460">Magnesium</keyword>
<dbReference type="InterPro" id="IPR031322">
    <property type="entry name" value="Shikimate/glucono_kinase"/>
</dbReference>
<comment type="cofactor">
    <cofactor evidence="7">
        <name>Mg(2+)</name>
        <dbReference type="ChEBI" id="CHEBI:18420"/>
    </cofactor>
    <text evidence="7">Binds 1 Mg(2+) ion per subunit.</text>
</comment>
<keyword evidence="7" id="KW-0479">Metal-binding</keyword>
<dbReference type="GO" id="GO:0005524">
    <property type="term" value="F:ATP binding"/>
    <property type="evidence" value="ECO:0007669"/>
    <property type="project" value="UniProtKB-UniRule"/>
</dbReference>
<dbReference type="EC" id="2.7.1.71" evidence="7"/>
<dbReference type="AlphaFoldDB" id="A0A939QJV9"/>
<dbReference type="GO" id="GO:0005829">
    <property type="term" value="C:cytosol"/>
    <property type="evidence" value="ECO:0007669"/>
    <property type="project" value="TreeGrafter"/>
</dbReference>
<proteinExistence type="inferred from homology"/>
<dbReference type="GO" id="GO:0009423">
    <property type="term" value="P:chorismate biosynthetic process"/>
    <property type="evidence" value="ECO:0007669"/>
    <property type="project" value="UniProtKB-UniRule"/>
</dbReference>
<dbReference type="SUPFAM" id="SSF52540">
    <property type="entry name" value="P-loop containing nucleoside triphosphate hydrolases"/>
    <property type="match status" value="1"/>
</dbReference>
<feature type="binding site" evidence="7">
    <location>
        <position position="68"/>
    </location>
    <ligand>
        <name>substrate</name>
    </ligand>
</feature>
<dbReference type="EMBL" id="JAGFOA010000004">
    <property type="protein sequence ID" value="MBO3664263.1"/>
    <property type="molecule type" value="Genomic_DNA"/>
</dbReference>
<dbReference type="PRINTS" id="PR01100">
    <property type="entry name" value="SHIKIMTKNASE"/>
</dbReference>
<comment type="caution">
    <text evidence="7">Lacks conserved residue(s) required for the propagation of feature annotation.</text>
</comment>
<dbReference type="GO" id="GO:0000287">
    <property type="term" value="F:magnesium ion binding"/>
    <property type="evidence" value="ECO:0007669"/>
    <property type="project" value="UniProtKB-UniRule"/>
</dbReference>
<feature type="region of interest" description="Disordered" evidence="8">
    <location>
        <begin position="180"/>
        <end position="212"/>
    </location>
</feature>
<feature type="binding site" evidence="7">
    <location>
        <begin position="23"/>
        <end position="28"/>
    </location>
    <ligand>
        <name>ATP</name>
        <dbReference type="ChEBI" id="CHEBI:30616"/>
    </ligand>
</feature>
<evidence type="ECO:0000256" key="2">
    <source>
        <dbReference type="ARBA" id="ARBA00022679"/>
    </source>
</evidence>
<feature type="binding site" evidence="7">
    <location>
        <position position="45"/>
    </location>
    <ligand>
        <name>substrate</name>
    </ligand>
</feature>
<keyword evidence="7" id="KW-0963">Cytoplasm</keyword>
<evidence type="ECO:0000256" key="8">
    <source>
        <dbReference type="SAM" id="MobiDB-lite"/>
    </source>
</evidence>
<evidence type="ECO:0000313" key="10">
    <source>
        <dbReference type="Proteomes" id="UP000680132"/>
    </source>
</evidence>
<comment type="pathway">
    <text evidence="7">Metabolic intermediate biosynthesis; chorismate biosynthesis; chorismate from D-erythrose 4-phosphate and phosphoenolpyruvate: step 5/7.</text>
</comment>
<evidence type="ECO:0000256" key="3">
    <source>
        <dbReference type="ARBA" id="ARBA00022741"/>
    </source>
</evidence>
<sequence length="212" mass="22868">MTSPTDAEGPRALRAVVLVGPMGAGKSSIGRRLAKTLGVTFRDTDSLIVREHGPITEIFAEHGEPHFRDLEHRAVLEAIAHGGVVALGGGAPLHPGTRDALRAHHVALLTVDAEVVAARIRNQKRPLLNTDDDPVDAWIRIRDARDPIYRDVADATFDTSHGPLSDVVKAIAEWVRTEDPDYAAASAAPAEQTGAEDTDDDPQDEKESDDER</sequence>
<dbReference type="Pfam" id="PF01202">
    <property type="entry name" value="SKI"/>
    <property type="match status" value="1"/>
</dbReference>
<dbReference type="Gene3D" id="3.40.50.300">
    <property type="entry name" value="P-loop containing nucleotide triphosphate hydrolases"/>
    <property type="match status" value="1"/>
</dbReference>
<dbReference type="GO" id="GO:0009073">
    <property type="term" value="P:aromatic amino acid family biosynthetic process"/>
    <property type="evidence" value="ECO:0007669"/>
    <property type="project" value="UniProtKB-KW"/>
</dbReference>
<evidence type="ECO:0000256" key="5">
    <source>
        <dbReference type="ARBA" id="ARBA00022840"/>
    </source>
</evidence>
<keyword evidence="4 7" id="KW-0418">Kinase</keyword>
<comment type="subcellular location">
    <subcellularLocation>
        <location evidence="7">Cytoplasm</location>
    </subcellularLocation>
</comment>
<keyword evidence="10" id="KW-1185">Reference proteome</keyword>
<feature type="compositionally biased region" description="Acidic residues" evidence="8">
    <location>
        <begin position="194"/>
        <end position="212"/>
    </location>
</feature>
<feature type="binding site" evidence="7">
    <location>
        <position position="27"/>
    </location>
    <ligand>
        <name>Mg(2+)</name>
        <dbReference type="ChEBI" id="CHEBI:18420"/>
    </ligand>
</feature>
<accession>A0A939QJV9</accession>
<name>A0A939QJV9_9MICO</name>
<dbReference type="GO" id="GO:0004765">
    <property type="term" value="F:shikimate kinase activity"/>
    <property type="evidence" value="ECO:0007669"/>
    <property type="project" value="UniProtKB-UniRule"/>
</dbReference>
<protein>
    <recommendedName>
        <fullName evidence="7">Shikimate kinase</fullName>
        <shortName evidence="7">SK</shortName>
        <ecNumber evidence="7">2.7.1.71</ecNumber>
    </recommendedName>
</protein>
<evidence type="ECO:0000256" key="4">
    <source>
        <dbReference type="ARBA" id="ARBA00022777"/>
    </source>
</evidence>
<feature type="binding site" evidence="7">
    <location>
        <position position="145"/>
    </location>
    <ligand>
        <name>substrate</name>
    </ligand>
</feature>
<dbReference type="Proteomes" id="UP000680132">
    <property type="component" value="Unassembled WGS sequence"/>
</dbReference>
<comment type="catalytic activity">
    <reaction evidence="7">
        <text>shikimate + ATP = 3-phosphoshikimate + ADP + H(+)</text>
        <dbReference type="Rhea" id="RHEA:13121"/>
        <dbReference type="ChEBI" id="CHEBI:15378"/>
        <dbReference type="ChEBI" id="CHEBI:30616"/>
        <dbReference type="ChEBI" id="CHEBI:36208"/>
        <dbReference type="ChEBI" id="CHEBI:145989"/>
        <dbReference type="ChEBI" id="CHEBI:456216"/>
        <dbReference type="EC" id="2.7.1.71"/>
    </reaction>
</comment>
<dbReference type="RefSeq" id="WP_208504129.1">
    <property type="nucleotide sequence ID" value="NZ_JAGFOA010000004.1"/>
</dbReference>
<evidence type="ECO:0000256" key="1">
    <source>
        <dbReference type="ARBA" id="ARBA00022605"/>
    </source>
</evidence>
<feature type="binding site" evidence="7">
    <location>
        <position position="89"/>
    </location>
    <ligand>
        <name>substrate</name>
    </ligand>
</feature>
<comment type="subunit">
    <text evidence="7">Monomer.</text>
</comment>
<dbReference type="PANTHER" id="PTHR21087">
    <property type="entry name" value="SHIKIMATE KINASE"/>
    <property type="match status" value="1"/>
</dbReference>
<dbReference type="GO" id="GO:0008652">
    <property type="term" value="P:amino acid biosynthetic process"/>
    <property type="evidence" value="ECO:0007669"/>
    <property type="project" value="UniProtKB-KW"/>
</dbReference>
<feature type="binding site" evidence="7">
    <location>
        <position position="125"/>
    </location>
    <ligand>
        <name>ATP</name>
        <dbReference type="ChEBI" id="CHEBI:30616"/>
    </ligand>
</feature>
<dbReference type="InterPro" id="IPR000623">
    <property type="entry name" value="Shikimate_kinase/TSH1"/>
</dbReference>
<keyword evidence="6 7" id="KW-0057">Aromatic amino acid biosynthesis</keyword>
<keyword evidence="1 7" id="KW-0028">Amino-acid biosynthesis</keyword>
<comment type="caution">
    <text evidence="9">The sequence shown here is derived from an EMBL/GenBank/DDBJ whole genome shotgun (WGS) entry which is preliminary data.</text>
</comment>
<comment type="function">
    <text evidence="7">Catalyzes the specific phosphorylation of the 3-hydroxyl group of shikimic acid using ATP as a cosubstrate.</text>
</comment>
<dbReference type="HAMAP" id="MF_00109">
    <property type="entry name" value="Shikimate_kinase"/>
    <property type="match status" value="1"/>
</dbReference>
<keyword evidence="2 7" id="KW-0808">Transferase</keyword>